<feature type="chain" id="PRO_5021262049" evidence="2">
    <location>
        <begin position="26"/>
        <end position="145"/>
    </location>
</feature>
<feature type="compositionally biased region" description="Gly residues" evidence="1">
    <location>
        <begin position="80"/>
        <end position="94"/>
    </location>
</feature>
<feature type="signal peptide" evidence="2">
    <location>
        <begin position="1"/>
        <end position="25"/>
    </location>
</feature>
<organism evidence="3 4">
    <name type="scientific">Araneus ventricosus</name>
    <name type="common">Orbweaver spider</name>
    <name type="synonym">Epeira ventricosa</name>
    <dbReference type="NCBI Taxonomy" id="182803"/>
    <lineage>
        <taxon>Eukaryota</taxon>
        <taxon>Metazoa</taxon>
        <taxon>Ecdysozoa</taxon>
        <taxon>Arthropoda</taxon>
        <taxon>Chelicerata</taxon>
        <taxon>Arachnida</taxon>
        <taxon>Araneae</taxon>
        <taxon>Araneomorphae</taxon>
        <taxon>Entelegynae</taxon>
        <taxon>Araneoidea</taxon>
        <taxon>Araneidae</taxon>
        <taxon>Araneus</taxon>
    </lineage>
</organism>
<comment type="caution">
    <text evidence="3">The sequence shown here is derived from an EMBL/GenBank/DDBJ whole genome shotgun (WGS) entry which is preliminary data.</text>
</comment>
<gene>
    <name evidence="3" type="ORF">AVEN_101401_1</name>
</gene>
<evidence type="ECO:0000256" key="1">
    <source>
        <dbReference type="SAM" id="MobiDB-lite"/>
    </source>
</evidence>
<evidence type="ECO:0000256" key="2">
    <source>
        <dbReference type="SAM" id="SignalP"/>
    </source>
</evidence>
<keyword evidence="4" id="KW-1185">Reference proteome</keyword>
<evidence type="ECO:0000313" key="3">
    <source>
        <dbReference type="EMBL" id="GBN34109.1"/>
    </source>
</evidence>
<dbReference type="OrthoDB" id="6437597at2759"/>
<reference evidence="3 4" key="1">
    <citation type="journal article" date="2019" name="Sci. Rep.">
        <title>Orb-weaving spider Araneus ventricosus genome elucidates the spidroin gene catalogue.</title>
        <authorList>
            <person name="Kono N."/>
            <person name="Nakamura H."/>
            <person name="Ohtoshi R."/>
            <person name="Moran D.A.P."/>
            <person name="Shinohara A."/>
            <person name="Yoshida Y."/>
            <person name="Fujiwara M."/>
            <person name="Mori M."/>
            <person name="Tomita M."/>
            <person name="Arakawa K."/>
        </authorList>
    </citation>
    <scope>NUCLEOTIDE SEQUENCE [LARGE SCALE GENOMIC DNA]</scope>
</reference>
<feature type="non-terminal residue" evidence="3">
    <location>
        <position position="145"/>
    </location>
</feature>
<proteinExistence type="predicted"/>
<name>A0A4Y2N606_ARAVE</name>
<evidence type="ECO:0000313" key="4">
    <source>
        <dbReference type="Proteomes" id="UP000499080"/>
    </source>
</evidence>
<dbReference type="Proteomes" id="UP000499080">
    <property type="component" value="Unassembled WGS sequence"/>
</dbReference>
<sequence>MPGVTYSSNGVAALILLISLYSAYGEITAKTKKSSSGHDHKFSKPEGRFSKGHGGYSGGDDRAGKVLIVHEAGEYVGHVISGGHGGGHGGNGGGHGEHGGGHGGHGGGHGGHGGHGGGHGWHGNNHGWLGSGHGGSHAWLGGGHG</sequence>
<keyword evidence="2" id="KW-0732">Signal</keyword>
<feature type="region of interest" description="Disordered" evidence="1">
    <location>
        <begin position="30"/>
        <end position="62"/>
    </location>
</feature>
<feature type="compositionally biased region" description="Basic and acidic residues" evidence="1">
    <location>
        <begin position="36"/>
        <end position="49"/>
    </location>
</feature>
<feature type="region of interest" description="Disordered" evidence="1">
    <location>
        <begin position="79"/>
        <end position="128"/>
    </location>
</feature>
<dbReference type="AlphaFoldDB" id="A0A4Y2N606"/>
<dbReference type="EMBL" id="BGPR01207647">
    <property type="protein sequence ID" value="GBN34109.1"/>
    <property type="molecule type" value="Genomic_DNA"/>
</dbReference>
<protein>
    <submittedName>
        <fullName evidence="3">Uncharacterized protein</fullName>
    </submittedName>
</protein>
<accession>A0A4Y2N606</accession>
<feature type="compositionally biased region" description="Gly residues" evidence="1">
    <location>
        <begin position="101"/>
        <end position="121"/>
    </location>
</feature>